<sequence length="166" mass="18342">MPINQKEQESKSATVQEQLRTPLVEAPQEAERAEITPAEAAERAAAESEAGVKAAPSAASPAAPAPATPAEKSVQLQRIEAVLQSDLEDLYFQMDEAHRTLFKEEGEKTARAIDQLMAAARATAQKILYLIQRWLRLIPGINKFFLEQEAKIKTDKMMALADEKKK</sequence>
<dbReference type="AlphaFoldDB" id="A0A1F7UNA2"/>
<feature type="region of interest" description="Disordered" evidence="1">
    <location>
        <begin position="1"/>
        <end position="73"/>
    </location>
</feature>
<evidence type="ECO:0000313" key="3">
    <source>
        <dbReference type="Proteomes" id="UP000176604"/>
    </source>
</evidence>
<comment type="caution">
    <text evidence="2">The sequence shown here is derived from an EMBL/GenBank/DDBJ whole genome shotgun (WGS) entry which is preliminary data.</text>
</comment>
<reference evidence="2 3" key="1">
    <citation type="journal article" date="2016" name="Nat. Commun.">
        <title>Thousands of microbial genomes shed light on interconnected biogeochemical processes in an aquifer system.</title>
        <authorList>
            <person name="Anantharaman K."/>
            <person name="Brown C.T."/>
            <person name="Hug L.A."/>
            <person name="Sharon I."/>
            <person name="Castelle C.J."/>
            <person name="Probst A.J."/>
            <person name="Thomas B.C."/>
            <person name="Singh A."/>
            <person name="Wilkins M.J."/>
            <person name="Karaoz U."/>
            <person name="Brodie E.L."/>
            <person name="Williams K.H."/>
            <person name="Hubbard S.S."/>
            <person name="Banfield J.F."/>
        </authorList>
    </citation>
    <scope>NUCLEOTIDE SEQUENCE [LARGE SCALE GENOMIC DNA]</scope>
</reference>
<proteinExistence type="predicted"/>
<gene>
    <name evidence="2" type="ORF">A3J43_03480</name>
</gene>
<dbReference type="EMBL" id="MGEF01000001">
    <property type="protein sequence ID" value="OGL79771.1"/>
    <property type="molecule type" value="Genomic_DNA"/>
</dbReference>
<dbReference type="Proteomes" id="UP000176604">
    <property type="component" value="Unassembled WGS sequence"/>
</dbReference>
<dbReference type="STRING" id="1802397.A3J43_03480"/>
<evidence type="ECO:0000256" key="1">
    <source>
        <dbReference type="SAM" id="MobiDB-lite"/>
    </source>
</evidence>
<accession>A0A1F7UNA2</accession>
<feature type="compositionally biased region" description="Basic and acidic residues" evidence="1">
    <location>
        <begin position="1"/>
        <end position="10"/>
    </location>
</feature>
<name>A0A1F7UNA2_9BACT</name>
<evidence type="ECO:0000313" key="2">
    <source>
        <dbReference type="EMBL" id="OGL79771.1"/>
    </source>
</evidence>
<feature type="compositionally biased region" description="Basic and acidic residues" evidence="1">
    <location>
        <begin position="29"/>
        <end position="46"/>
    </location>
</feature>
<feature type="compositionally biased region" description="Low complexity" evidence="1">
    <location>
        <begin position="47"/>
        <end position="62"/>
    </location>
</feature>
<protein>
    <submittedName>
        <fullName evidence="2">Uncharacterized protein</fullName>
    </submittedName>
</protein>
<organism evidence="2 3">
    <name type="scientific">Candidatus Uhrbacteria bacterium RIFCSPHIGHO2_12_FULL_54_23</name>
    <dbReference type="NCBI Taxonomy" id="1802397"/>
    <lineage>
        <taxon>Bacteria</taxon>
        <taxon>Candidatus Uhriibacteriota</taxon>
    </lineage>
</organism>